<dbReference type="Proteomes" id="UP000824023">
    <property type="component" value="Unassembled WGS sequence"/>
</dbReference>
<keyword evidence="3" id="KW-1015">Disulfide bond</keyword>
<dbReference type="InterPro" id="IPR013766">
    <property type="entry name" value="Thioredoxin_domain"/>
</dbReference>
<reference evidence="6" key="1">
    <citation type="journal article" date="2021" name="PeerJ">
        <title>Extensive microbial diversity within the chicken gut microbiome revealed by metagenomics and culture.</title>
        <authorList>
            <person name="Gilroy R."/>
            <person name="Ravi A."/>
            <person name="Getino M."/>
            <person name="Pursley I."/>
            <person name="Horton D.L."/>
            <person name="Alikhan N.F."/>
            <person name="Baker D."/>
            <person name="Gharbi K."/>
            <person name="Hall N."/>
            <person name="Watson M."/>
            <person name="Adriaenssens E.M."/>
            <person name="Foster-Nyarko E."/>
            <person name="Jarju S."/>
            <person name="Secka A."/>
            <person name="Antonio M."/>
            <person name="Oren A."/>
            <person name="Chaudhuri R.R."/>
            <person name="La Ragione R."/>
            <person name="Hildebrand F."/>
            <person name="Pallen M.J."/>
        </authorList>
    </citation>
    <scope>NUCLEOTIDE SEQUENCE</scope>
    <source>
        <strain evidence="6">ChiHjej12B11-24981</strain>
    </source>
</reference>
<accession>A0A9D2A3M0</accession>
<comment type="caution">
    <text evidence="6">The sequence shown here is derived from an EMBL/GenBank/DDBJ whole genome shotgun (WGS) entry which is preliminary data.</text>
</comment>
<sequence length="464" mass="52295">MHTFITDCFKPLGLVALSALFMHSCTPKADAPLLEGKINVTEPTELALVYDYEGENIVTELTTDSTGAFTYNPVLKAGEADLVIYVGQDIYGAFVKQGCSTHVDIDGTRATFTGDNLDRCRFNNTLYQSFSPWTFKPTPDHPFQLDEWNTNLQQAYERTQKAVEAVSNPEARARYQRLADATHKYYTLQILSLDRMMNQADNEAQADSLLATIDPNADETRLSGLINYWYNQANLTPNMGRMIDLTTFFTAQINAVDSALTNEGNKHSLYNTLTTMFFMYEPSDSDITAFRTAIAPQLAKAPFIAEDIERRLAERANQIKDGDTLPSDPTLIARDGTRTTLNEVIQGKVAYIDFWATWCAPCCREIPYFEKVWKQYKSDSRIVFVSISQDDNVSAWQAKVDKDQPGWPNYIFEKISGRQFLDRMGINAIPRFLIVGRDGRIIHVNAARPSDKDIKSVIDAALAR</sequence>
<organism evidence="6 7">
    <name type="scientific">Candidatus Bacteroides merdipullorum</name>
    <dbReference type="NCBI Taxonomy" id="2838474"/>
    <lineage>
        <taxon>Bacteria</taxon>
        <taxon>Pseudomonadati</taxon>
        <taxon>Bacteroidota</taxon>
        <taxon>Bacteroidia</taxon>
        <taxon>Bacteroidales</taxon>
        <taxon>Bacteroidaceae</taxon>
        <taxon>Bacteroides</taxon>
    </lineage>
</organism>
<keyword evidence="2" id="KW-0201">Cytochrome c-type biogenesis</keyword>
<evidence type="ECO:0000256" key="1">
    <source>
        <dbReference type="ARBA" id="ARBA00004196"/>
    </source>
</evidence>
<keyword evidence="4" id="KW-0676">Redox-active center</keyword>
<evidence type="ECO:0000259" key="5">
    <source>
        <dbReference type="PROSITE" id="PS51352"/>
    </source>
</evidence>
<name>A0A9D2A3M0_9BACE</name>
<evidence type="ECO:0000313" key="6">
    <source>
        <dbReference type="EMBL" id="HIZ01497.1"/>
    </source>
</evidence>
<gene>
    <name evidence="6" type="ORF">H9819_04480</name>
</gene>
<dbReference type="CDD" id="cd02966">
    <property type="entry name" value="TlpA_like_family"/>
    <property type="match status" value="1"/>
</dbReference>
<dbReference type="PROSITE" id="PS51352">
    <property type="entry name" value="THIOREDOXIN_2"/>
    <property type="match status" value="1"/>
</dbReference>
<dbReference type="PANTHER" id="PTHR42852">
    <property type="entry name" value="THIOL:DISULFIDE INTERCHANGE PROTEIN DSBE"/>
    <property type="match status" value="1"/>
</dbReference>
<evidence type="ECO:0000256" key="3">
    <source>
        <dbReference type="ARBA" id="ARBA00023157"/>
    </source>
</evidence>
<evidence type="ECO:0000313" key="7">
    <source>
        <dbReference type="Proteomes" id="UP000824023"/>
    </source>
</evidence>
<comment type="subcellular location">
    <subcellularLocation>
        <location evidence="1">Cell envelope</location>
    </subcellularLocation>
</comment>
<evidence type="ECO:0000256" key="2">
    <source>
        <dbReference type="ARBA" id="ARBA00022748"/>
    </source>
</evidence>
<dbReference type="SUPFAM" id="SSF52833">
    <property type="entry name" value="Thioredoxin-like"/>
    <property type="match status" value="1"/>
</dbReference>
<feature type="domain" description="Thioredoxin" evidence="5">
    <location>
        <begin position="319"/>
        <end position="463"/>
    </location>
</feature>
<reference evidence="6" key="2">
    <citation type="submission" date="2021-04" db="EMBL/GenBank/DDBJ databases">
        <authorList>
            <person name="Gilroy R."/>
        </authorList>
    </citation>
    <scope>NUCLEOTIDE SEQUENCE</scope>
    <source>
        <strain evidence="6">ChiHjej12B11-24981</strain>
    </source>
</reference>
<dbReference type="InterPro" id="IPR036249">
    <property type="entry name" value="Thioredoxin-like_sf"/>
</dbReference>
<dbReference type="PANTHER" id="PTHR42852:SF6">
    <property type="entry name" value="THIOL:DISULFIDE INTERCHANGE PROTEIN DSBE"/>
    <property type="match status" value="1"/>
</dbReference>
<dbReference type="InterPro" id="IPR013740">
    <property type="entry name" value="Redoxin"/>
</dbReference>
<dbReference type="GO" id="GO:0016491">
    <property type="term" value="F:oxidoreductase activity"/>
    <property type="evidence" value="ECO:0007669"/>
    <property type="project" value="InterPro"/>
</dbReference>
<dbReference type="Pfam" id="PF08534">
    <property type="entry name" value="Redoxin"/>
    <property type="match status" value="1"/>
</dbReference>
<dbReference type="Gene3D" id="3.40.30.10">
    <property type="entry name" value="Glutaredoxin"/>
    <property type="match status" value="1"/>
</dbReference>
<protein>
    <submittedName>
        <fullName evidence="6">TlpA family protein disulfide reductase</fullName>
    </submittedName>
</protein>
<proteinExistence type="predicted"/>
<dbReference type="InterPro" id="IPR050553">
    <property type="entry name" value="Thioredoxin_ResA/DsbE_sf"/>
</dbReference>
<dbReference type="GO" id="GO:0030313">
    <property type="term" value="C:cell envelope"/>
    <property type="evidence" value="ECO:0007669"/>
    <property type="project" value="UniProtKB-SubCell"/>
</dbReference>
<evidence type="ECO:0000256" key="4">
    <source>
        <dbReference type="ARBA" id="ARBA00023284"/>
    </source>
</evidence>
<dbReference type="GO" id="GO:0017004">
    <property type="term" value="P:cytochrome complex assembly"/>
    <property type="evidence" value="ECO:0007669"/>
    <property type="project" value="UniProtKB-KW"/>
</dbReference>
<dbReference type="AlphaFoldDB" id="A0A9D2A3M0"/>
<dbReference type="EMBL" id="DXCK01000062">
    <property type="protein sequence ID" value="HIZ01497.1"/>
    <property type="molecule type" value="Genomic_DNA"/>
</dbReference>